<evidence type="ECO:0000313" key="2">
    <source>
        <dbReference type="Proteomes" id="UP000321947"/>
    </source>
</evidence>
<dbReference type="EMBL" id="SSTD01007584">
    <property type="protein sequence ID" value="TYK18663.1"/>
    <property type="molecule type" value="Genomic_DNA"/>
</dbReference>
<protein>
    <submittedName>
        <fullName evidence="1">Putative mitochondrial protein</fullName>
    </submittedName>
</protein>
<gene>
    <name evidence="1" type="ORF">E5676_scaffold82376G00010</name>
</gene>
<sequence>MKETKSVDRSKGTTGFVLARGLLARSSAEAEYRERSLVFLSDLNQEPMKLFSENKAGIANNPVQDERRKDV</sequence>
<dbReference type="Proteomes" id="UP000321947">
    <property type="component" value="Unassembled WGS sequence"/>
</dbReference>
<dbReference type="AlphaFoldDB" id="A0A5D3D536"/>
<comment type="caution">
    <text evidence="1">The sequence shown here is derived from an EMBL/GenBank/DDBJ whole genome shotgun (WGS) entry which is preliminary data.</text>
</comment>
<evidence type="ECO:0000313" key="1">
    <source>
        <dbReference type="EMBL" id="TYK18663.1"/>
    </source>
</evidence>
<accession>A0A5D3D536</accession>
<name>A0A5D3D536_CUCMM</name>
<organism evidence="1 2">
    <name type="scientific">Cucumis melo var. makuwa</name>
    <name type="common">Oriental melon</name>
    <dbReference type="NCBI Taxonomy" id="1194695"/>
    <lineage>
        <taxon>Eukaryota</taxon>
        <taxon>Viridiplantae</taxon>
        <taxon>Streptophyta</taxon>
        <taxon>Embryophyta</taxon>
        <taxon>Tracheophyta</taxon>
        <taxon>Spermatophyta</taxon>
        <taxon>Magnoliopsida</taxon>
        <taxon>eudicotyledons</taxon>
        <taxon>Gunneridae</taxon>
        <taxon>Pentapetalae</taxon>
        <taxon>rosids</taxon>
        <taxon>fabids</taxon>
        <taxon>Cucurbitales</taxon>
        <taxon>Cucurbitaceae</taxon>
        <taxon>Benincaseae</taxon>
        <taxon>Cucumis</taxon>
    </lineage>
</organism>
<reference evidence="1 2" key="1">
    <citation type="submission" date="2019-08" db="EMBL/GenBank/DDBJ databases">
        <title>Draft genome sequences of two oriental melons (Cucumis melo L. var makuwa).</title>
        <authorList>
            <person name="Kwon S.-Y."/>
        </authorList>
    </citation>
    <scope>NUCLEOTIDE SEQUENCE [LARGE SCALE GENOMIC DNA]</scope>
    <source>
        <strain evidence="2">cv. Chang Bougi</strain>
        <tissue evidence="1">Leaf</tissue>
    </source>
</reference>
<proteinExistence type="predicted"/>